<keyword evidence="4" id="KW-1185">Reference proteome</keyword>
<accession>A0A7J0DSQ7</accession>
<reference evidence="4" key="1">
    <citation type="submission" date="2019-07" db="EMBL/GenBank/DDBJ databases">
        <title>De Novo Assembly of kiwifruit Actinidia rufa.</title>
        <authorList>
            <person name="Sugita-Konishi S."/>
            <person name="Sato K."/>
            <person name="Mori E."/>
            <person name="Abe Y."/>
            <person name="Kisaki G."/>
            <person name="Hamano K."/>
            <person name="Suezawa K."/>
            <person name="Otani M."/>
            <person name="Fukuda T."/>
            <person name="Manabe T."/>
            <person name="Gomi K."/>
            <person name="Tabuchi M."/>
            <person name="Akimitsu K."/>
            <person name="Kataoka I."/>
        </authorList>
    </citation>
    <scope>NUCLEOTIDE SEQUENCE [LARGE SCALE GENOMIC DNA]</scope>
    <source>
        <strain evidence="4">cv. Fuchu</strain>
    </source>
</reference>
<feature type="region of interest" description="Disordered" evidence="2">
    <location>
        <begin position="200"/>
        <end position="231"/>
    </location>
</feature>
<proteinExistence type="predicted"/>
<organism evidence="3 4">
    <name type="scientific">Actinidia rufa</name>
    <dbReference type="NCBI Taxonomy" id="165716"/>
    <lineage>
        <taxon>Eukaryota</taxon>
        <taxon>Viridiplantae</taxon>
        <taxon>Streptophyta</taxon>
        <taxon>Embryophyta</taxon>
        <taxon>Tracheophyta</taxon>
        <taxon>Spermatophyta</taxon>
        <taxon>Magnoliopsida</taxon>
        <taxon>eudicotyledons</taxon>
        <taxon>Gunneridae</taxon>
        <taxon>Pentapetalae</taxon>
        <taxon>asterids</taxon>
        <taxon>Ericales</taxon>
        <taxon>Actinidiaceae</taxon>
        <taxon>Actinidia</taxon>
    </lineage>
</organism>
<name>A0A7J0DSQ7_9ERIC</name>
<feature type="region of interest" description="Disordered" evidence="2">
    <location>
        <begin position="1"/>
        <end position="21"/>
    </location>
</feature>
<dbReference type="EMBL" id="BJWL01000359">
    <property type="protein sequence ID" value="GFS40842.1"/>
    <property type="molecule type" value="Genomic_DNA"/>
</dbReference>
<keyword evidence="1" id="KW-0175">Coiled coil</keyword>
<evidence type="ECO:0000256" key="1">
    <source>
        <dbReference type="SAM" id="Coils"/>
    </source>
</evidence>
<evidence type="ECO:0000256" key="2">
    <source>
        <dbReference type="SAM" id="MobiDB-lite"/>
    </source>
</evidence>
<dbReference type="Proteomes" id="UP000585474">
    <property type="component" value="Unassembled WGS sequence"/>
</dbReference>
<evidence type="ECO:0000313" key="3">
    <source>
        <dbReference type="EMBL" id="GFS40842.1"/>
    </source>
</evidence>
<dbReference type="AlphaFoldDB" id="A0A7J0DSQ7"/>
<protein>
    <submittedName>
        <fullName evidence="3">Uncharacterized protein</fullName>
    </submittedName>
</protein>
<evidence type="ECO:0000313" key="4">
    <source>
        <dbReference type="Proteomes" id="UP000585474"/>
    </source>
</evidence>
<gene>
    <name evidence="3" type="ORF">Acr_00g0070820</name>
</gene>
<feature type="compositionally biased region" description="Polar residues" evidence="2">
    <location>
        <begin position="1"/>
        <end position="15"/>
    </location>
</feature>
<feature type="compositionally biased region" description="Acidic residues" evidence="2">
    <location>
        <begin position="208"/>
        <end position="218"/>
    </location>
</feature>
<comment type="caution">
    <text evidence="3">The sequence shown here is derived from an EMBL/GenBank/DDBJ whole genome shotgun (WGS) entry which is preliminary data.</text>
</comment>
<feature type="coiled-coil region" evidence="1">
    <location>
        <begin position="155"/>
        <end position="192"/>
    </location>
</feature>
<sequence length="231" mass="25738">MTGSSPQEYQGTPVFQRSRGHGALQISLRPLVKRCNKTPILSSTEQKRIDDILASLGGETPLRSRKFSSLSPSEVASGPPLKQWCLVNLAKMVKSSKVATLKSSTATMPVAKGVVIHEKHPRDEGMIPPLDKEEVEKLDLDLEILKLFNGVGQAIEELKKMKEDRDATIQKLEKENAELKAKEVECLHLELDLQDMQINDELAWKQEEGEEEEEEEQEKDGGKGDISPISL</sequence>